<feature type="region of interest" description="Disordered" evidence="3">
    <location>
        <begin position="159"/>
        <end position="182"/>
    </location>
</feature>
<dbReference type="PROSITE" id="PS51279">
    <property type="entry name" value="BCNT_C"/>
    <property type="match status" value="1"/>
</dbReference>
<evidence type="ECO:0000313" key="6">
    <source>
        <dbReference type="Proteomes" id="UP001497472"/>
    </source>
</evidence>
<dbReference type="Proteomes" id="UP001497472">
    <property type="component" value="Unassembled WGS sequence"/>
</dbReference>
<dbReference type="InterPro" id="IPR027124">
    <property type="entry name" value="Swc5/CFDP1/2"/>
</dbReference>
<feature type="region of interest" description="Disordered" evidence="3">
    <location>
        <begin position="1"/>
        <end position="134"/>
    </location>
</feature>
<feature type="compositionally biased region" description="Basic and acidic residues" evidence="3">
    <location>
        <begin position="30"/>
        <end position="39"/>
    </location>
</feature>
<reference evidence="5 6" key="1">
    <citation type="submission" date="2023-11" db="EMBL/GenBank/DDBJ databases">
        <authorList>
            <person name="Okamura Y."/>
        </authorList>
    </citation>
    <scope>NUCLEOTIDE SEQUENCE [LARGE SCALE GENOMIC DNA]</scope>
</reference>
<name>A0AAV1J926_9NEOP</name>
<comment type="caution">
    <text evidence="5">The sequence shown here is derived from an EMBL/GenBank/DDBJ whole genome shotgun (WGS) entry which is preliminary data.</text>
</comment>
<evidence type="ECO:0000259" key="4">
    <source>
        <dbReference type="PROSITE" id="PS51279"/>
    </source>
</evidence>
<dbReference type="GO" id="GO:0000812">
    <property type="term" value="C:Swr1 complex"/>
    <property type="evidence" value="ECO:0007669"/>
    <property type="project" value="TreeGrafter"/>
</dbReference>
<evidence type="ECO:0000256" key="1">
    <source>
        <dbReference type="ARBA" id="ARBA00019033"/>
    </source>
</evidence>
<keyword evidence="6" id="KW-1185">Reference proteome</keyword>
<evidence type="ECO:0000313" key="5">
    <source>
        <dbReference type="EMBL" id="CAK1545003.1"/>
    </source>
</evidence>
<evidence type="ECO:0000256" key="3">
    <source>
        <dbReference type="SAM" id="MobiDB-lite"/>
    </source>
</evidence>
<organism evidence="5 6">
    <name type="scientific">Leptosia nina</name>
    <dbReference type="NCBI Taxonomy" id="320188"/>
    <lineage>
        <taxon>Eukaryota</taxon>
        <taxon>Metazoa</taxon>
        <taxon>Ecdysozoa</taxon>
        <taxon>Arthropoda</taxon>
        <taxon>Hexapoda</taxon>
        <taxon>Insecta</taxon>
        <taxon>Pterygota</taxon>
        <taxon>Neoptera</taxon>
        <taxon>Endopterygota</taxon>
        <taxon>Lepidoptera</taxon>
        <taxon>Glossata</taxon>
        <taxon>Ditrysia</taxon>
        <taxon>Papilionoidea</taxon>
        <taxon>Pieridae</taxon>
        <taxon>Pierinae</taxon>
        <taxon>Leptosia</taxon>
    </lineage>
</organism>
<evidence type="ECO:0000256" key="2">
    <source>
        <dbReference type="ARBA" id="ARBA00030244"/>
    </source>
</evidence>
<dbReference type="EMBL" id="CAVLEF010000006">
    <property type="protein sequence ID" value="CAK1545003.1"/>
    <property type="molecule type" value="Genomic_DNA"/>
</dbReference>
<feature type="compositionally biased region" description="Acidic residues" evidence="3">
    <location>
        <begin position="1"/>
        <end position="12"/>
    </location>
</feature>
<feature type="compositionally biased region" description="Basic and acidic residues" evidence="3">
    <location>
        <begin position="67"/>
        <end position="134"/>
    </location>
</feature>
<accession>A0AAV1J926</accession>
<proteinExistence type="predicted"/>
<protein>
    <recommendedName>
        <fullName evidence="1">Craniofacial development protein 1</fullName>
    </recommendedName>
    <alternativeName>
        <fullName evidence="2">Bucentaur</fullName>
    </alternativeName>
</protein>
<dbReference type="InterPro" id="IPR011421">
    <property type="entry name" value="BCNT-C"/>
</dbReference>
<feature type="domain" description="BCNT-C" evidence="4">
    <location>
        <begin position="176"/>
        <end position="256"/>
    </location>
</feature>
<dbReference type="PANTHER" id="PTHR48407:SF1">
    <property type="entry name" value="CRANIOFACIAL DEVELOPMENT PROTEIN 1"/>
    <property type="match status" value="1"/>
</dbReference>
<gene>
    <name evidence="5" type="ORF">LNINA_LOCUS4700</name>
</gene>
<feature type="compositionally biased region" description="Basic residues" evidence="3">
    <location>
        <begin position="40"/>
        <end position="56"/>
    </location>
</feature>
<dbReference type="AlphaFoldDB" id="A0AAV1J926"/>
<dbReference type="PANTHER" id="PTHR48407">
    <property type="entry name" value="CRANIOFACIAL DEVELOPMENT PROTEIN 1"/>
    <property type="match status" value="1"/>
</dbReference>
<dbReference type="Pfam" id="PF07572">
    <property type="entry name" value="BCNT"/>
    <property type="match status" value="1"/>
</dbReference>
<sequence length="257" mass="29562">MSSGSESDDDYVPAEPEKVSEEESADEETEKQYENEVENRKRKGLPPRKGKKKLKTKNATPLEEAVEVNKECAKDPEDEKKREEDLWEKFLEGTDSKPKQKTEETTVIPNKKDERDSDKDKTKLNKPVTESDKDRERRIFEFAGETIVVENNVIKEKVKTSEKPASALEGGPVQPVRSTGGLSNIVGQLNKKNTLSTLEKSKLDWNTYKKEEGIEEEITSHNKGRDGYLDRQDFLGRADLRQYEIERDLRTTRRSNR</sequence>